<feature type="signal peptide" evidence="3">
    <location>
        <begin position="1"/>
        <end position="23"/>
    </location>
</feature>
<dbReference type="CDD" id="cd06237">
    <property type="entry name" value="M14_Nna1-like"/>
    <property type="match status" value="1"/>
</dbReference>
<evidence type="ECO:0000313" key="5">
    <source>
        <dbReference type="EMBL" id="NJC26588.1"/>
    </source>
</evidence>
<dbReference type="InterPro" id="IPR000834">
    <property type="entry name" value="Peptidase_M14"/>
</dbReference>
<dbReference type="Proteomes" id="UP000770785">
    <property type="component" value="Unassembled WGS sequence"/>
</dbReference>
<feature type="domain" description="Peptidase M14" evidence="4">
    <location>
        <begin position="163"/>
        <end position="412"/>
    </location>
</feature>
<comment type="caution">
    <text evidence="5">The sequence shown here is derived from an EMBL/GenBank/DDBJ whole genome shotgun (WGS) entry which is preliminary data.</text>
</comment>
<dbReference type="EMBL" id="JAATJH010000003">
    <property type="protein sequence ID" value="NJC26588.1"/>
    <property type="molecule type" value="Genomic_DNA"/>
</dbReference>
<reference evidence="5 6" key="1">
    <citation type="submission" date="2020-03" db="EMBL/GenBank/DDBJ databases">
        <title>Genomic Encyclopedia of Type Strains, Phase IV (KMG-IV): sequencing the most valuable type-strain genomes for metagenomic binning, comparative biology and taxonomic classification.</title>
        <authorList>
            <person name="Goeker M."/>
        </authorList>
    </citation>
    <scope>NUCLEOTIDE SEQUENCE [LARGE SCALE GENOMIC DNA]</scope>
    <source>
        <strain evidence="5 6">DSM 105096</strain>
    </source>
</reference>
<feature type="chain" id="PRO_5046364321" description="Peptidase M14 domain-containing protein" evidence="3">
    <location>
        <begin position="24"/>
        <end position="414"/>
    </location>
</feature>
<dbReference type="SMART" id="SM00631">
    <property type="entry name" value="Zn_pept"/>
    <property type="match status" value="1"/>
</dbReference>
<dbReference type="RefSeq" id="WP_168037358.1">
    <property type="nucleotide sequence ID" value="NZ_JAATJH010000003.1"/>
</dbReference>
<sequence>MHQHLALPVVFLILLAASCQRKAQPNDFPTPVDTSTRPIDRQVAQAWTFPNGLKLDNQFPAARLSRVTDQGDHLAAWTEPENAPINTSPWYAFRVVAPRDTTVTVQLNYPAHAVHRYWPKLSTDRTEWTRLDSSALSVDSSARVATLQLQLAARKPLYVSAQEIIDSRDVRAWADGLTKNANVSLGVIGQSLENRPLLRLTIKAPGAKKKLPTVVLLSRQHPPEVTGFLALQGFLDGLLSDPRLSEFLQSYQLLIYPLLNPDGVDRGHWRHTAAGIDGNRDWAYYRQPETRQVADDIVATTRKRRTSVVLGLDFHSTWKDVYYTHDTSVRPPSVLGDFKGRWLAGIEREIGGDFRINEEAEPIGKPTTMSWFRTQFGAEGITYEIGDNTPRDFVERKGRVSARVMITELLSAAQ</sequence>
<evidence type="ECO:0000313" key="6">
    <source>
        <dbReference type="Proteomes" id="UP000770785"/>
    </source>
</evidence>
<feature type="active site" description="Proton donor/acceptor" evidence="2">
    <location>
        <position position="384"/>
    </location>
</feature>
<evidence type="ECO:0000256" key="1">
    <source>
        <dbReference type="ARBA" id="ARBA00001947"/>
    </source>
</evidence>
<proteinExistence type="inferred from homology"/>
<evidence type="ECO:0000256" key="2">
    <source>
        <dbReference type="PROSITE-ProRule" id="PRU01379"/>
    </source>
</evidence>
<comment type="cofactor">
    <cofactor evidence="1">
        <name>Zn(2+)</name>
        <dbReference type="ChEBI" id="CHEBI:29105"/>
    </cofactor>
</comment>
<accession>A0ABX0XBD8</accession>
<organism evidence="5 6">
    <name type="scientific">Neolewinella antarctica</name>
    <dbReference type="NCBI Taxonomy" id="442734"/>
    <lineage>
        <taxon>Bacteria</taxon>
        <taxon>Pseudomonadati</taxon>
        <taxon>Bacteroidota</taxon>
        <taxon>Saprospiria</taxon>
        <taxon>Saprospirales</taxon>
        <taxon>Lewinellaceae</taxon>
        <taxon>Neolewinella</taxon>
    </lineage>
</organism>
<dbReference type="PROSITE" id="PS52035">
    <property type="entry name" value="PEPTIDASE_M14"/>
    <property type="match status" value="1"/>
</dbReference>
<dbReference type="SUPFAM" id="SSF53187">
    <property type="entry name" value="Zn-dependent exopeptidases"/>
    <property type="match status" value="1"/>
</dbReference>
<comment type="similarity">
    <text evidence="2">Belongs to the peptidase M14 family.</text>
</comment>
<dbReference type="Gene3D" id="3.40.630.10">
    <property type="entry name" value="Zn peptidases"/>
    <property type="match status" value="1"/>
</dbReference>
<dbReference type="InterPro" id="IPR050821">
    <property type="entry name" value="Cytosolic_carboxypeptidase"/>
</dbReference>
<keyword evidence="6" id="KW-1185">Reference proteome</keyword>
<dbReference type="Pfam" id="PF00246">
    <property type="entry name" value="Peptidase_M14"/>
    <property type="match status" value="1"/>
</dbReference>
<evidence type="ECO:0000256" key="3">
    <source>
        <dbReference type="SAM" id="SignalP"/>
    </source>
</evidence>
<name>A0ABX0XBD8_9BACT</name>
<dbReference type="PANTHER" id="PTHR12756">
    <property type="entry name" value="CYTOSOLIC CARBOXYPEPTIDASE"/>
    <property type="match status" value="1"/>
</dbReference>
<dbReference type="PANTHER" id="PTHR12756:SF11">
    <property type="entry name" value="CYTOSOLIC CARBOXYPEPTIDASE 1"/>
    <property type="match status" value="1"/>
</dbReference>
<gene>
    <name evidence="5" type="ORF">GGR27_002098</name>
</gene>
<keyword evidence="3" id="KW-0732">Signal</keyword>
<protein>
    <recommendedName>
        <fullName evidence="4">Peptidase M14 domain-containing protein</fullName>
    </recommendedName>
</protein>
<evidence type="ECO:0000259" key="4">
    <source>
        <dbReference type="PROSITE" id="PS52035"/>
    </source>
</evidence>